<reference evidence="2 3" key="1">
    <citation type="submission" date="2021-06" db="EMBL/GenBank/DDBJ databases">
        <authorList>
            <person name="Kallberg Y."/>
            <person name="Tangrot J."/>
            <person name="Rosling A."/>
        </authorList>
    </citation>
    <scope>NUCLEOTIDE SEQUENCE [LARGE SCALE GENOMIC DNA]</scope>
    <source>
        <strain evidence="2 3">120-4 pot B 10/14</strain>
    </source>
</reference>
<dbReference type="Proteomes" id="UP000789901">
    <property type="component" value="Unassembled WGS sequence"/>
</dbReference>
<feature type="non-terminal residue" evidence="2">
    <location>
        <position position="1"/>
    </location>
</feature>
<sequence>REWQSKKQELLNSAPYLLTLNRGRLAQYPLLEERLVEWIETLQNKQMAAKQLVRINEIKEAYSNIVDFRFSNDLENVNEENIEESNANDISGEEYEETEVDNDWE</sequence>
<evidence type="ECO:0000313" key="2">
    <source>
        <dbReference type="EMBL" id="CAG8682780.1"/>
    </source>
</evidence>
<protein>
    <submittedName>
        <fullName evidence="2">33535_t:CDS:1</fullName>
    </submittedName>
</protein>
<comment type="caution">
    <text evidence="2">The sequence shown here is derived from an EMBL/GenBank/DDBJ whole genome shotgun (WGS) entry which is preliminary data.</text>
</comment>
<feature type="region of interest" description="Disordered" evidence="1">
    <location>
        <begin position="79"/>
        <end position="105"/>
    </location>
</feature>
<accession>A0ABN7UV85</accession>
<evidence type="ECO:0000313" key="3">
    <source>
        <dbReference type="Proteomes" id="UP000789901"/>
    </source>
</evidence>
<name>A0ABN7UV85_GIGMA</name>
<organism evidence="2 3">
    <name type="scientific">Gigaspora margarita</name>
    <dbReference type="NCBI Taxonomy" id="4874"/>
    <lineage>
        <taxon>Eukaryota</taxon>
        <taxon>Fungi</taxon>
        <taxon>Fungi incertae sedis</taxon>
        <taxon>Mucoromycota</taxon>
        <taxon>Glomeromycotina</taxon>
        <taxon>Glomeromycetes</taxon>
        <taxon>Diversisporales</taxon>
        <taxon>Gigasporaceae</taxon>
        <taxon>Gigaspora</taxon>
    </lineage>
</organism>
<feature type="compositionally biased region" description="Acidic residues" evidence="1">
    <location>
        <begin position="91"/>
        <end position="105"/>
    </location>
</feature>
<evidence type="ECO:0000256" key="1">
    <source>
        <dbReference type="SAM" id="MobiDB-lite"/>
    </source>
</evidence>
<proteinExistence type="predicted"/>
<dbReference type="EMBL" id="CAJVQB010006373">
    <property type="protein sequence ID" value="CAG8682780.1"/>
    <property type="molecule type" value="Genomic_DNA"/>
</dbReference>
<gene>
    <name evidence="2" type="ORF">GMARGA_LOCUS11064</name>
</gene>
<keyword evidence="3" id="KW-1185">Reference proteome</keyword>